<dbReference type="Gene3D" id="3.40.50.720">
    <property type="entry name" value="NAD(P)-binding Rossmann-like Domain"/>
    <property type="match status" value="2"/>
</dbReference>
<feature type="active site" description="Proton donor/acceptor" evidence="7">
    <location>
        <position position="96"/>
    </location>
</feature>
<evidence type="ECO:0000256" key="8">
    <source>
        <dbReference type="PIRSR" id="PIRSR000183-2"/>
    </source>
</evidence>
<feature type="binding site" evidence="9">
    <location>
        <begin position="239"/>
        <end position="240"/>
    </location>
    <ligand>
        <name>NAD(+)</name>
        <dbReference type="ChEBI" id="CHEBI:57540"/>
    </ligand>
</feature>
<feature type="binding site" evidence="9">
    <location>
        <position position="220"/>
    </location>
    <ligand>
        <name>NAD(+)</name>
        <dbReference type="ChEBI" id="CHEBI:57540"/>
    </ligand>
</feature>
<sequence length="373" mass="40248">MIIGVPKEIKSCENRVSLIPSSVKTLIENDNTVYVEKGAGLKIGFTDEMYEQSGAKILETAADVYAKSEIIVKVKELQKDEFALLKNGQTVLSYAHLAIEPQLLDVLLKKKVTTIDYETIQMPDGRLPMLMPVSEIAGRVSIQIGARLLENTYGGVGKLLGGVPGVYPSEVLIIGAGVVGIHAAKVALGMGAIVTMLDVSPEKLSEAAKLFQGRVNTAMSNKYNVEKFTKTADLVIGAVLIVGTKAPHIITEDMVKNMRKGSVIIDVSIDQGGIVETIEEPTSFENPTFEKHGVIHCAIPNIPSCVARTATISFNNYVLPYLLRLSTKGFIAAVKSMPELYKGVSTFQGKLTDPVIAKSVGYPYSELSMLIGF</sequence>
<keyword evidence="4 6" id="KW-0560">Oxidoreductase</keyword>
<keyword evidence="9" id="KW-0547">Nucleotide-binding</keyword>
<feature type="binding site" evidence="9">
    <location>
        <position position="203"/>
    </location>
    <ligand>
        <name>NAD(+)</name>
        <dbReference type="ChEBI" id="CHEBI:57540"/>
    </ligand>
</feature>
<dbReference type="SMART" id="SM01003">
    <property type="entry name" value="AlaDh_PNT_N"/>
    <property type="match status" value="1"/>
</dbReference>
<feature type="binding site" evidence="8">
    <location>
        <position position="75"/>
    </location>
    <ligand>
        <name>substrate</name>
    </ligand>
</feature>
<feature type="binding site" evidence="9">
    <location>
        <position position="134"/>
    </location>
    <ligand>
        <name>NAD(+)</name>
        <dbReference type="ChEBI" id="CHEBI:57540"/>
    </ligand>
</feature>
<reference evidence="12" key="1">
    <citation type="submission" date="2020-10" db="EMBL/GenBank/DDBJ databases">
        <authorList>
            <person name="Gilroy R."/>
        </authorList>
    </citation>
    <scope>NUCLEOTIDE SEQUENCE</scope>
    <source>
        <strain evidence="12">CHK154-7741</strain>
    </source>
</reference>
<feature type="binding site" evidence="9">
    <location>
        <position position="198"/>
    </location>
    <ligand>
        <name>NAD(+)</name>
        <dbReference type="ChEBI" id="CHEBI:57540"/>
    </ligand>
</feature>
<evidence type="ECO:0000313" key="13">
    <source>
        <dbReference type="Proteomes" id="UP000886748"/>
    </source>
</evidence>
<feature type="active site" description="Proton donor/acceptor" evidence="7">
    <location>
        <position position="270"/>
    </location>
</feature>
<feature type="domain" description="Alanine dehydrogenase/pyridine nucleotide transhydrogenase N-terminal" evidence="11">
    <location>
        <begin position="4"/>
        <end position="137"/>
    </location>
</feature>
<evidence type="ECO:0000256" key="3">
    <source>
        <dbReference type="ARBA" id="ARBA00012897"/>
    </source>
</evidence>
<dbReference type="InterPro" id="IPR007886">
    <property type="entry name" value="AlaDH/PNT_N"/>
</dbReference>
<dbReference type="EC" id="1.4.1.1" evidence="3 6"/>
<evidence type="ECO:0000256" key="2">
    <source>
        <dbReference type="ARBA" id="ARBA00005689"/>
    </source>
</evidence>
<dbReference type="Pfam" id="PF05222">
    <property type="entry name" value="AlaDh_PNT_N"/>
    <property type="match status" value="1"/>
</dbReference>
<dbReference type="GO" id="GO:0005886">
    <property type="term" value="C:plasma membrane"/>
    <property type="evidence" value="ECO:0007669"/>
    <property type="project" value="TreeGrafter"/>
</dbReference>
<dbReference type="SUPFAM" id="SSF51735">
    <property type="entry name" value="NAD(P)-binding Rossmann-fold domains"/>
    <property type="match status" value="1"/>
</dbReference>
<feature type="binding site" evidence="9">
    <location>
        <begin position="267"/>
        <end position="270"/>
    </location>
    <ligand>
        <name>NAD(+)</name>
        <dbReference type="ChEBI" id="CHEBI:57540"/>
    </ligand>
</feature>
<dbReference type="GO" id="GO:0042853">
    <property type="term" value="P:L-alanine catabolic process"/>
    <property type="evidence" value="ECO:0007669"/>
    <property type="project" value="InterPro"/>
</dbReference>
<dbReference type="InterPro" id="IPR036291">
    <property type="entry name" value="NAD(P)-bd_dom_sf"/>
</dbReference>
<dbReference type="NCBIfam" id="TIGR00518">
    <property type="entry name" value="alaDH"/>
    <property type="match status" value="1"/>
</dbReference>
<comment type="catalytic activity">
    <reaction evidence="6">
        <text>L-alanine + NAD(+) + H2O = pyruvate + NH4(+) + NADH + H(+)</text>
        <dbReference type="Rhea" id="RHEA:18405"/>
        <dbReference type="ChEBI" id="CHEBI:15361"/>
        <dbReference type="ChEBI" id="CHEBI:15377"/>
        <dbReference type="ChEBI" id="CHEBI:15378"/>
        <dbReference type="ChEBI" id="CHEBI:28938"/>
        <dbReference type="ChEBI" id="CHEBI:57540"/>
        <dbReference type="ChEBI" id="CHEBI:57945"/>
        <dbReference type="ChEBI" id="CHEBI:57972"/>
        <dbReference type="EC" id="1.4.1.1"/>
    </reaction>
</comment>
<evidence type="ECO:0000256" key="1">
    <source>
        <dbReference type="ARBA" id="ARBA00005206"/>
    </source>
</evidence>
<evidence type="ECO:0000256" key="4">
    <source>
        <dbReference type="ARBA" id="ARBA00023002"/>
    </source>
</evidence>
<comment type="similarity">
    <text evidence="2 6">Belongs to the AlaDH/PNT family.</text>
</comment>
<dbReference type="Pfam" id="PF01262">
    <property type="entry name" value="AlaDh_PNT_C"/>
    <property type="match status" value="1"/>
</dbReference>
<dbReference type="GO" id="GO:0000166">
    <property type="term" value="F:nucleotide binding"/>
    <property type="evidence" value="ECO:0007669"/>
    <property type="project" value="UniProtKB-KW"/>
</dbReference>
<gene>
    <name evidence="12" type="primary">ald</name>
    <name evidence="12" type="ORF">IAD26_09775</name>
</gene>
<proteinExistence type="inferred from homology"/>
<dbReference type="PANTHER" id="PTHR42795:SF1">
    <property type="entry name" value="ALANINE DEHYDROGENASE"/>
    <property type="match status" value="1"/>
</dbReference>
<reference evidence="12" key="2">
    <citation type="journal article" date="2021" name="PeerJ">
        <title>Extensive microbial diversity within the chicken gut microbiome revealed by metagenomics and culture.</title>
        <authorList>
            <person name="Gilroy R."/>
            <person name="Ravi A."/>
            <person name="Getino M."/>
            <person name="Pursley I."/>
            <person name="Horton D.L."/>
            <person name="Alikhan N.F."/>
            <person name="Baker D."/>
            <person name="Gharbi K."/>
            <person name="Hall N."/>
            <person name="Watson M."/>
            <person name="Adriaenssens E.M."/>
            <person name="Foster-Nyarko E."/>
            <person name="Jarju S."/>
            <person name="Secka A."/>
            <person name="Antonio M."/>
            <person name="Oren A."/>
            <person name="Chaudhuri R.R."/>
            <person name="La Ragione R."/>
            <person name="Hildebrand F."/>
            <person name="Pallen M.J."/>
        </authorList>
    </citation>
    <scope>NUCLEOTIDE SEQUENCE</scope>
    <source>
        <strain evidence="12">CHK154-7741</strain>
    </source>
</reference>
<keyword evidence="5 6" id="KW-0520">NAD</keyword>
<dbReference type="PIRSF" id="PIRSF000183">
    <property type="entry name" value="Alanine_dh"/>
    <property type="match status" value="1"/>
</dbReference>
<comment type="pathway">
    <text evidence="1">Amino-acid degradation; L-alanine degradation via dehydrogenase pathway; NH(3) and pyruvate from L-alanine: step 1/1.</text>
</comment>
<evidence type="ECO:0000259" key="11">
    <source>
        <dbReference type="SMART" id="SM01003"/>
    </source>
</evidence>
<evidence type="ECO:0000256" key="7">
    <source>
        <dbReference type="PIRSR" id="PIRSR000183-1"/>
    </source>
</evidence>
<feature type="domain" description="Alanine dehydrogenase/pyridine nucleotide transhydrogenase NAD(H)-binding" evidence="10">
    <location>
        <begin position="149"/>
        <end position="298"/>
    </location>
</feature>
<dbReference type="InterPro" id="IPR007698">
    <property type="entry name" value="AlaDH/PNT_NAD(H)-bd"/>
</dbReference>
<evidence type="ECO:0000259" key="10">
    <source>
        <dbReference type="SMART" id="SM01002"/>
    </source>
</evidence>
<organism evidence="12 13">
    <name type="scientific">Candidatus Limenecus avicola</name>
    <dbReference type="NCBI Taxonomy" id="2840847"/>
    <lineage>
        <taxon>Bacteria</taxon>
        <taxon>Bacillati</taxon>
        <taxon>Bacillota</taxon>
        <taxon>Clostridia</taxon>
        <taxon>Eubacteriales</taxon>
        <taxon>Clostridiaceae</taxon>
        <taxon>Clostridiaceae incertae sedis</taxon>
        <taxon>Candidatus Limenecus</taxon>
    </lineage>
</organism>
<comment type="caution">
    <text evidence="12">The sequence shown here is derived from an EMBL/GenBank/DDBJ whole genome shotgun (WGS) entry which is preliminary data.</text>
</comment>
<dbReference type="PANTHER" id="PTHR42795">
    <property type="entry name" value="ALANINE DEHYDROGENASE"/>
    <property type="match status" value="1"/>
</dbReference>
<dbReference type="GO" id="GO:0000286">
    <property type="term" value="F:alanine dehydrogenase activity"/>
    <property type="evidence" value="ECO:0007669"/>
    <property type="project" value="UniProtKB-UniRule"/>
</dbReference>
<dbReference type="SMART" id="SM01002">
    <property type="entry name" value="AlaDh_PNT_C"/>
    <property type="match status" value="1"/>
</dbReference>
<accession>A0A9D1SSQ7</accession>
<dbReference type="SUPFAM" id="SSF52283">
    <property type="entry name" value="Formate/glycerate dehydrogenase catalytic domain-like"/>
    <property type="match status" value="1"/>
</dbReference>
<dbReference type="InterPro" id="IPR008141">
    <property type="entry name" value="Ala_DH"/>
</dbReference>
<dbReference type="AlphaFoldDB" id="A0A9D1SSQ7"/>
<evidence type="ECO:0000256" key="5">
    <source>
        <dbReference type="ARBA" id="ARBA00023027"/>
    </source>
</evidence>
<evidence type="ECO:0000256" key="6">
    <source>
        <dbReference type="PIRNR" id="PIRNR000183"/>
    </source>
</evidence>
<evidence type="ECO:0000313" key="12">
    <source>
        <dbReference type="EMBL" id="HIU93402.1"/>
    </source>
</evidence>
<name>A0A9D1SSQ7_9CLOT</name>
<evidence type="ECO:0000256" key="9">
    <source>
        <dbReference type="PIRSR" id="PIRSR000183-3"/>
    </source>
</evidence>
<dbReference type="InterPro" id="IPR008143">
    <property type="entry name" value="Ala_DH/PNT_CS2"/>
</dbReference>
<dbReference type="CDD" id="cd05305">
    <property type="entry name" value="L-AlaDH"/>
    <property type="match status" value="1"/>
</dbReference>
<feature type="binding site" evidence="8">
    <location>
        <position position="15"/>
    </location>
    <ligand>
        <name>substrate</name>
    </ligand>
</feature>
<protein>
    <recommendedName>
        <fullName evidence="3 6">Alanine dehydrogenase</fullName>
        <ecNumber evidence="3 6">1.4.1.1</ecNumber>
    </recommendedName>
</protein>
<dbReference type="EMBL" id="DVOD01000071">
    <property type="protein sequence ID" value="HIU93402.1"/>
    <property type="molecule type" value="Genomic_DNA"/>
</dbReference>
<dbReference type="PROSITE" id="PS00837">
    <property type="entry name" value="ALADH_PNT_2"/>
    <property type="match status" value="1"/>
</dbReference>
<dbReference type="Proteomes" id="UP000886748">
    <property type="component" value="Unassembled WGS sequence"/>
</dbReference>